<feature type="transmembrane region" description="Helical" evidence="6">
    <location>
        <begin position="77"/>
        <end position="100"/>
    </location>
</feature>
<dbReference type="GO" id="GO:0022857">
    <property type="term" value="F:transmembrane transporter activity"/>
    <property type="evidence" value="ECO:0007669"/>
    <property type="project" value="InterPro"/>
</dbReference>
<keyword evidence="3 6" id="KW-0812">Transmembrane</keyword>
<accession>K2PP85</accession>
<evidence type="ECO:0000256" key="2">
    <source>
        <dbReference type="ARBA" id="ARBA00022448"/>
    </source>
</evidence>
<dbReference type="InterPro" id="IPR020846">
    <property type="entry name" value="MFS_dom"/>
</dbReference>
<dbReference type="SUPFAM" id="SSF103473">
    <property type="entry name" value="MFS general substrate transporter"/>
    <property type="match status" value="1"/>
</dbReference>
<dbReference type="Gene3D" id="1.20.1250.20">
    <property type="entry name" value="MFS general substrate transporter like domains"/>
    <property type="match status" value="1"/>
</dbReference>
<feature type="transmembrane region" description="Helical" evidence="6">
    <location>
        <begin position="135"/>
        <end position="159"/>
    </location>
</feature>
<dbReference type="EMBL" id="AMQS01000005">
    <property type="protein sequence ID" value="EKF52074.1"/>
    <property type="molecule type" value="Genomic_DNA"/>
</dbReference>
<dbReference type="Proteomes" id="UP000006787">
    <property type="component" value="Unassembled WGS sequence"/>
</dbReference>
<feature type="transmembrane region" description="Helical" evidence="6">
    <location>
        <begin position="106"/>
        <end position="123"/>
    </location>
</feature>
<evidence type="ECO:0000256" key="4">
    <source>
        <dbReference type="ARBA" id="ARBA00022989"/>
    </source>
</evidence>
<keyword evidence="4 6" id="KW-1133">Transmembrane helix</keyword>
<dbReference type="PANTHER" id="PTHR23504">
    <property type="entry name" value="MAJOR FACILITATOR SUPERFAMILY DOMAIN-CONTAINING PROTEIN 10"/>
    <property type="match status" value="1"/>
</dbReference>
<evidence type="ECO:0000313" key="9">
    <source>
        <dbReference type="Proteomes" id="UP000006787"/>
    </source>
</evidence>
<dbReference type="GO" id="GO:0005886">
    <property type="term" value="C:plasma membrane"/>
    <property type="evidence" value="ECO:0007669"/>
    <property type="project" value="UniProtKB-SubCell"/>
</dbReference>
<dbReference type="RefSeq" id="WP_003134820.1">
    <property type="nucleotide sequence ID" value="NZ_AMQS01000005.1"/>
</dbReference>
<gene>
    <name evidence="8" type="ORF">C426_0545</name>
</gene>
<dbReference type="InterPro" id="IPR001958">
    <property type="entry name" value="Tet-R_TetA/multi-R_MdtG-like"/>
</dbReference>
<evidence type="ECO:0000256" key="3">
    <source>
        <dbReference type="ARBA" id="ARBA00022692"/>
    </source>
</evidence>
<dbReference type="PROSITE" id="PS50850">
    <property type="entry name" value="MFS"/>
    <property type="match status" value="1"/>
</dbReference>
<sequence length="397" mass="43753">MHTINKHALSFGLISVFLTGLGFTIINPVIPFLLTPYTTSSTQPLMVTLLTSVYALCTFFAAPALGSLSDRFGRKPILLFCLLGSTLGYLMFGMAGALWLFFLGRIIDGISGGNIATLFAYFADITSAESRTKIFGWMSAVVGIGTLLGPTFGGLLSHFGYRTPFFFAALISLINFIYGYFFMPESLPEENRLTQLEIRQLNPFSQIMSLFQLQKLSRLLIAGILLWIPNGALQAIMSQFSLDSFAWQPVLIGLVFSIMGLQDILTQSFIMPYLIKRLSDFRIILLAIISELLGYFFIAISALSLNPLFFILGIFIYGFGDSLFSPTFNGYLSKAVSEQHQGKIQGGSQALQALTRIIGPLIGGQFYSLFGPSSPAFMGAFLLTFALFILKKKSRQK</sequence>
<feature type="transmembrane region" description="Helical" evidence="6">
    <location>
        <begin position="376"/>
        <end position="391"/>
    </location>
</feature>
<dbReference type="PRINTS" id="PR01035">
    <property type="entry name" value="TCRTETA"/>
</dbReference>
<feature type="transmembrane region" description="Helical" evidence="6">
    <location>
        <begin position="249"/>
        <end position="271"/>
    </location>
</feature>
<dbReference type="PANTHER" id="PTHR23504:SF15">
    <property type="entry name" value="MAJOR FACILITATOR SUPERFAMILY (MFS) PROFILE DOMAIN-CONTAINING PROTEIN"/>
    <property type="match status" value="1"/>
</dbReference>
<reference evidence="8 9" key="1">
    <citation type="journal article" date="2012" name="J. Bacteriol.">
        <title>Genome Sequence of the Bacteriocin-Producing Strain Lactococcus garvieae DCC43.</title>
        <authorList>
            <person name="Gabrielsen C."/>
            <person name="Brede D.A."/>
            <person name="Hernandez P.E."/>
            <person name="Nes I.F."/>
            <person name="Diep D.B."/>
        </authorList>
    </citation>
    <scope>NUCLEOTIDE SEQUENCE [LARGE SCALE GENOMIC DNA]</scope>
    <source>
        <strain evidence="8 9">DCC43</strain>
    </source>
</reference>
<dbReference type="InterPro" id="IPR036259">
    <property type="entry name" value="MFS_trans_sf"/>
</dbReference>
<feature type="domain" description="Major facilitator superfamily (MFS) profile" evidence="7">
    <location>
        <begin position="8"/>
        <end position="397"/>
    </location>
</feature>
<feature type="transmembrane region" description="Helical" evidence="6">
    <location>
        <begin position="45"/>
        <end position="65"/>
    </location>
</feature>
<dbReference type="InterPro" id="IPR011701">
    <property type="entry name" value="MFS"/>
</dbReference>
<comment type="subcellular location">
    <subcellularLocation>
        <location evidence="1">Cell membrane</location>
        <topology evidence="1">Multi-pass membrane protein</topology>
    </subcellularLocation>
</comment>
<proteinExistence type="predicted"/>
<feature type="transmembrane region" description="Helical" evidence="6">
    <location>
        <begin position="216"/>
        <end position="237"/>
    </location>
</feature>
<name>K2PP85_9LACT</name>
<keyword evidence="2" id="KW-0813">Transport</keyword>
<evidence type="ECO:0000313" key="8">
    <source>
        <dbReference type="EMBL" id="EKF52074.1"/>
    </source>
</evidence>
<dbReference type="eggNOG" id="COG2814">
    <property type="taxonomic scope" value="Bacteria"/>
</dbReference>
<keyword evidence="5 6" id="KW-0472">Membrane</keyword>
<feature type="transmembrane region" description="Helical" evidence="6">
    <location>
        <begin position="165"/>
        <end position="183"/>
    </location>
</feature>
<dbReference type="PATRIC" id="fig|1231377.3.peg.548"/>
<evidence type="ECO:0000256" key="6">
    <source>
        <dbReference type="SAM" id="Phobius"/>
    </source>
</evidence>
<evidence type="ECO:0000256" key="1">
    <source>
        <dbReference type="ARBA" id="ARBA00004651"/>
    </source>
</evidence>
<dbReference type="AlphaFoldDB" id="K2PP85"/>
<organism evidence="8 9">
    <name type="scientific">Lactococcus garvieae DCC43</name>
    <dbReference type="NCBI Taxonomy" id="1231377"/>
    <lineage>
        <taxon>Bacteria</taxon>
        <taxon>Bacillati</taxon>
        <taxon>Bacillota</taxon>
        <taxon>Bacilli</taxon>
        <taxon>Lactobacillales</taxon>
        <taxon>Streptococcaceae</taxon>
        <taxon>Lactococcus</taxon>
    </lineage>
</organism>
<dbReference type="Pfam" id="PF07690">
    <property type="entry name" value="MFS_1"/>
    <property type="match status" value="1"/>
</dbReference>
<protein>
    <submittedName>
        <fullName evidence="8">Multidrug-efflux transporter Lde</fullName>
    </submittedName>
</protein>
<comment type="caution">
    <text evidence="8">The sequence shown here is derived from an EMBL/GenBank/DDBJ whole genome shotgun (WGS) entry which is preliminary data.</text>
</comment>
<evidence type="ECO:0000259" key="7">
    <source>
        <dbReference type="PROSITE" id="PS50850"/>
    </source>
</evidence>
<evidence type="ECO:0000256" key="5">
    <source>
        <dbReference type="ARBA" id="ARBA00023136"/>
    </source>
</evidence>
<feature type="transmembrane region" description="Helical" evidence="6">
    <location>
        <begin position="12"/>
        <end position="33"/>
    </location>
</feature>